<organism evidence="1 2">
    <name type="scientific">Vigna unguiculata</name>
    <name type="common">Cowpea</name>
    <dbReference type="NCBI Taxonomy" id="3917"/>
    <lineage>
        <taxon>Eukaryota</taxon>
        <taxon>Viridiplantae</taxon>
        <taxon>Streptophyta</taxon>
        <taxon>Embryophyta</taxon>
        <taxon>Tracheophyta</taxon>
        <taxon>Spermatophyta</taxon>
        <taxon>Magnoliopsida</taxon>
        <taxon>eudicotyledons</taxon>
        <taxon>Gunneridae</taxon>
        <taxon>Pentapetalae</taxon>
        <taxon>rosids</taxon>
        <taxon>fabids</taxon>
        <taxon>Fabales</taxon>
        <taxon>Fabaceae</taxon>
        <taxon>Papilionoideae</taxon>
        <taxon>50 kb inversion clade</taxon>
        <taxon>NPAAA clade</taxon>
        <taxon>indigoferoid/millettioid clade</taxon>
        <taxon>Phaseoleae</taxon>
        <taxon>Vigna</taxon>
    </lineage>
</organism>
<evidence type="ECO:0000313" key="1">
    <source>
        <dbReference type="EMBL" id="QCD82576.1"/>
    </source>
</evidence>
<proteinExistence type="predicted"/>
<accession>A0A4D6L282</accession>
<keyword evidence="2" id="KW-1185">Reference proteome</keyword>
<sequence>MPLLQKSVISTEVTSARKSFSTMEVDFRPLPKLVLYGSPLPSLMEVDFRSRTEVASSTKVASSIEVASSTEVARSTEVTRSTEVVSSTEVTRSTEVTPHLYGSHASLTKVSYLYGSHFSTKVIFNYGSRLPVLMAYGSQLPNGGWIRMGAQAFWLERKWESRMNAESEWFCKKSVGSVVKQREEKGE</sequence>
<dbReference type="Proteomes" id="UP000501690">
    <property type="component" value="Linkage Group LG2"/>
</dbReference>
<dbReference type="EMBL" id="CP039346">
    <property type="protein sequence ID" value="QCD82576.1"/>
    <property type="molecule type" value="Genomic_DNA"/>
</dbReference>
<reference evidence="1 2" key="1">
    <citation type="submission" date="2019-04" db="EMBL/GenBank/DDBJ databases">
        <title>An improved genome assembly and genetic linkage map for asparagus bean, Vigna unguiculata ssp. sesquipedialis.</title>
        <authorList>
            <person name="Xia Q."/>
            <person name="Zhang R."/>
            <person name="Dong Y."/>
        </authorList>
    </citation>
    <scope>NUCLEOTIDE SEQUENCE [LARGE SCALE GENOMIC DNA]</scope>
    <source>
        <tissue evidence="1">Leaf</tissue>
    </source>
</reference>
<name>A0A4D6L282_VIGUN</name>
<protein>
    <submittedName>
        <fullName evidence="1">Uncharacterized protein</fullName>
    </submittedName>
</protein>
<evidence type="ECO:0000313" key="2">
    <source>
        <dbReference type="Proteomes" id="UP000501690"/>
    </source>
</evidence>
<dbReference type="AlphaFoldDB" id="A0A4D6L282"/>
<gene>
    <name evidence="1" type="ORF">DEO72_LG2g2916</name>
</gene>